<evidence type="ECO:0000313" key="2">
    <source>
        <dbReference type="EMBL" id="HAW78137.1"/>
    </source>
</evidence>
<evidence type="ECO:0000313" key="3">
    <source>
        <dbReference type="EMBL" id="HBU52181.1"/>
    </source>
</evidence>
<dbReference type="AlphaFoldDB" id="A0A350PA20"/>
<dbReference type="EMBL" id="DONK01000198">
    <property type="protein sequence ID" value="HBU52181.1"/>
    <property type="molecule type" value="Genomic_DNA"/>
</dbReference>
<sequence length="59" mass="6922">MTQPSTNWLRPPKGKRESQHPEMKGRMKAARKVEKKKDFSGIALSDQDHFNQIWKELEA</sequence>
<feature type="region of interest" description="Disordered" evidence="1">
    <location>
        <begin position="1"/>
        <end position="25"/>
    </location>
</feature>
<dbReference type="EMBL" id="DNAN01000720">
    <property type="protein sequence ID" value="HAW78137.1"/>
    <property type="molecule type" value="Genomic_DNA"/>
</dbReference>
<dbReference type="RefSeq" id="WP_272965276.1">
    <property type="nucleotide sequence ID" value="NZ_CALBIY010000020.1"/>
</dbReference>
<gene>
    <name evidence="2" type="ORF">DCW74_20665</name>
    <name evidence="3" type="ORF">DEB45_13065</name>
</gene>
<evidence type="ECO:0000256" key="1">
    <source>
        <dbReference type="SAM" id="MobiDB-lite"/>
    </source>
</evidence>
<name>A0A350PA20_9ALTE</name>
<protein>
    <submittedName>
        <fullName evidence="2">Uncharacterized protein</fullName>
    </submittedName>
</protein>
<comment type="caution">
    <text evidence="2">The sequence shown here is derived from an EMBL/GenBank/DDBJ whole genome shotgun (WGS) entry which is preliminary data.</text>
</comment>
<organism evidence="2 4">
    <name type="scientific">Alteromonas australica</name>
    <dbReference type="NCBI Taxonomy" id="589873"/>
    <lineage>
        <taxon>Bacteria</taxon>
        <taxon>Pseudomonadati</taxon>
        <taxon>Pseudomonadota</taxon>
        <taxon>Gammaproteobacteria</taxon>
        <taxon>Alteromonadales</taxon>
        <taxon>Alteromonadaceae</taxon>
        <taxon>Alteromonas/Salinimonas group</taxon>
        <taxon>Alteromonas</taxon>
    </lineage>
</organism>
<feature type="compositionally biased region" description="Basic and acidic residues" evidence="1">
    <location>
        <begin position="14"/>
        <end position="25"/>
    </location>
</feature>
<dbReference type="Proteomes" id="UP000264779">
    <property type="component" value="Unassembled WGS sequence"/>
</dbReference>
<reference evidence="4 5" key="1">
    <citation type="journal article" date="2018" name="Nat. Biotechnol.">
        <title>A standardized bacterial taxonomy based on genome phylogeny substantially revises the tree of life.</title>
        <authorList>
            <person name="Parks D.H."/>
            <person name="Chuvochina M."/>
            <person name="Waite D.W."/>
            <person name="Rinke C."/>
            <person name="Skarshewski A."/>
            <person name="Chaumeil P.A."/>
            <person name="Hugenholtz P."/>
        </authorList>
    </citation>
    <scope>NUCLEOTIDE SEQUENCE [LARGE SCALE GENOMIC DNA]</scope>
    <source>
        <strain evidence="3">UBA11621</strain>
        <strain evidence="2">UBA11978</strain>
    </source>
</reference>
<accession>A0A350PA20</accession>
<dbReference type="Proteomes" id="UP000263517">
    <property type="component" value="Unassembled WGS sequence"/>
</dbReference>
<evidence type="ECO:0000313" key="5">
    <source>
        <dbReference type="Proteomes" id="UP000264779"/>
    </source>
</evidence>
<proteinExistence type="predicted"/>
<evidence type="ECO:0000313" key="4">
    <source>
        <dbReference type="Proteomes" id="UP000263517"/>
    </source>
</evidence>